<keyword evidence="2" id="KW-1185">Reference proteome</keyword>
<protein>
    <submittedName>
        <fullName evidence="1">Uncharacterized protein</fullName>
    </submittedName>
</protein>
<evidence type="ECO:0000313" key="1">
    <source>
        <dbReference type="EMBL" id="KAG8453489.1"/>
    </source>
</evidence>
<evidence type="ECO:0000313" key="2">
    <source>
        <dbReference type="Proteomes" id="UP000812440"/>
    </source>
</evidence>
<proteinExistence type="predicted"/>
<reference evidence="1" key="1">
    <citation type="thesis" date="2020" institute="ProQuest LLC" country="789 East Eisenhower Parkway, Ann Arbor, MI, USA">
        <title>Comparative Genomics and Chromosome Evolution.</title>
        <authorList>
            <person name="Mudd A.B."/>
        </authorList>
    </citation>
    <scope>NUCLEOTIDE SEQUENCE</scope>
    <source>
        <strain evidence="1">Female2</strain>
        <tissue evidence="1">Blood</tissue>
    </source>
</reference>
<comment type="caution">
    <text evidence="1">The sequence shown here is derived from an EMBL/GenBank/DDBJ whole genome shotgun (WGS) entry which is preliminary data.</text>
</comment>
<gene>
    <name evidence="1" type="ORF">GDO86_000208</name>
</gene>
<dbReference type="EMBL" id="JAACNH010000001">
    <property type="protein sequence ID" value="KAG8453489.1"/>
    <property type="molecule type" value="Genomic_DNA"/>
</dbReference>
<name>A0A8T2K8G3_9PIPI</name>
<dbReference type="Proteomes" id="UP000812440">
    <property type="component" value="Chromosome 1"/>
</dbReference>
<sequence length="81" mass="9394">MQCRNGNYGGKTLYNIKMCVLESKFVNLAIIIIIDYMVQNVHSGAVVFTPYIMITWDVSSERYALQFSLQFKMYPKKTLDT</sequence>
<accession>A0A8T2K8G3</accession>
<organism evidence="1 2">
    <name type="scientific">Hymenochirus boettgeri</name>
    <name type="common">Congo dwarf clawed frog</name>
    <dbReference type="NCBI Taxonomy" id="247094"/>
    <lineage>
        <taxon>Eukaryota</taxon>
        <taxon>Metazoa</taxon>
        <taxon>Chordata</taxon>
        <taxon>Craniata</taxon>
        <taxon>Vertebrata</taxon>
        <taxon>Euteleostomi</taxon>
        <taxon>Amphibia</taxon>
        <taxon>Batrachia</taxon>
        <taxon>Anura</taxon>
        <taxon>Pipoidea</taxon>
        <taxon>Pipidae</taxon>
        <taxon>Pipinae</taxon>
        <taxon>Hymenochirus</taxon>
    </lineage>
</organism>
<dbReference type="AlphaFoldDB" id="A0A8T2K8G3"/>